<proteinExistence type="predicted"/>
<feature type="region of interest" description="Disordered" evidence="1">
    <location>
        <begin position="47"/>
        <end position="78"/>
    </location>
</feature>
<feature type="compositionally biased region" description="Basic and acidic residues" evidence="1">
    <location>
        <begin position="204"/>
        <end position="250"/>
    </location>
</feature>
<evidence type="ECO:0000313" key="3">
    <source>
        <dbReference type="Proteomes" id="UP000297245"/>
    </source>
</evidence>
<dbReference type="Proteomes" id="UP000297245">
    <property type="component" value="Unassembled WGS sequence"/>
</dbReference>
<sequence length="385" mass="43015">MIEITKFNLLKHYATARDSAFQKTTVLSAFEKTGIWPFNRSAIPASAYEPSKNSTTRSAQPIPARLAPTFVPTPSTSSASADSEAIQLHIPIPAKLPKDASKKALQVQNEELRNIVGDASHEMSKAYGQMKLMDHENELLRQQLFAKDQKRGKKAVNSNGPRLMTSGAMLDELAKGVWAQLISEVHKEAKPKFRIARAVIAEHEKQEETERKAREKAEKAKEKARLKEARAQEEAKKREEKRKMLKEERERKRKEKVTQVSRGRRTKRGHGRGRGAVPGASISDDNDSDTGGKPDQRSGGRGRGSVRGRVRGRGRGQRGRGRGRVQTNVQTQTQPQPQPRPRPRPNYKQTEPAVPSTLEEIEPTNIIHTVNTEVWGGCDVLHFVG</sequence>
<evidence type="ECO:0000313" key="2">
    <source>
        <dbReference type="EMBL" id="THU83057.1"/>
    </source>
</evidence>
<dbReference type="EMBL" id="ML179689">
    <property type="protein sequence ID" value="THU83057.1"/>
    <property type="molecule type" value="Genomic_DNA"/>
</dbReference>
<dbReference type="AlphaFoldDB" id="A0A4S8L3I0"/>
<reference evidence="2 3" key="1">
    <citation type="journal article" date="2019" name="Nat. Ecol. Evol.">
        <title>Megaphylogeny resolves global patterns of mushroom evolution.</title>
        <authorList>
            <person name="Varga T."/>
            <person name="Krizsan K."/>
            <person name="Foldi C."/>
            <person name="Dima B."/>
            <person name="Sanchez-Garcia M."/>
            <person name="Sanchez-Ramirez S."/>
            <person name="Szollosi G.J."/>
            <person name="Szarkandi J.G."/>
            <person name="Papp V."/>
            <person name="Albert L."/>
            <person name="Andreopoulos W."/>
            <person name="Angelini C."/>
            <person name="Antonin V."/>
            <person name="Barry K.W."/>
            <person name="Bougher N.L."/>
            <person name="Buchanan P."/>
            <person name="Buyck B."/>
            <person name="Bense V."/>
            <person name="Catcheside P."/>
            <person name="Chovatia M."/>
            <person name="Cooper J."/>
            <person name="Damon W."/>
            <person name="Desjardin D."/>
            <person name="Finy P."/>
            <person name="Geml J."/>
            <person name="Haridas S."/>
            <person name="Hughes K."/>
            <person name="Justo A."/>
            <person name="Karasinski D."/>
            <person name="Kautmanova I."/>
            <person name="Kiss B."/>
            <person name="Kocsube S."/>
            <person name="Kotiranta H."/>
            <person name="LaButti K.M."/>
            <person name="Lechner B.E."/>
            <person name="Liimatainen K."/>
            <person name="Lipzen A."/>
            <person name="Lukacs Z."/>
            <person name="Mihaltcheva S."/>
            <person name="Morgado L.N."/>
            <person name="Niskanen T."/>
            <person name="Noordeloos M.E."/>
            <person name="Ohm R.A."/>
            <person name="Ortiz-Santana B."/>
            <person name="Ovrebo C."/>
            <person name="Racz N."/>
            <person name="Riley R."/>
            <person name="Savchenko A."/>
            <person name="Shiryaev A."/>
            <person name="Soop K."/>
            <person name="Spirin V."/>
            <person name="Szebenyi C."/>
            <person name="Tomsovsky M."/>
            <person name="Tulloss R.E."/>
            <person name="Uehling J."/>
            <person name="Grigoriev I.V."/>
            <person name="Vagvolgyi C."/>
            <person name="Papp T."/>
            <person name="Martin F.M."/>
            <person name="Miettinen O."/>
            <person name="Hibbett D.S."/>
            <person name="Nagy L.G."/>
        </authorList>
    </citation>
    <scope>NUCLEOTIDE SEQUENCE [LARGE SCALE GENOMIC DNA]</scope>
    <source>
        <strain evidence="2 3">CBS 962.96</strain>
    </source>
</reference>
<accession>A0A4S8L3I0</accession>
<feature type="region of interest" description="Disordered" evidence="1">
    <location>
        <begin position="204"/>
        <end position="356"/>
    </location>
</feature>
<feature type="compositionally biased region" description="Low complexity" evidence="1">
    <location>
        <begin position="324"/>
        <end position="335"/>
    </location>
</feature>
<gene>
    <name evidence="2" type="ORF">K435DRAFT_784377</name>
</gene>
<keyword evidence="3" id="KW-1185">Reference proteome</keyword>
<feature type="compositionally biased region" description="Basic residues" evidence="1">
    <location>
        <begin position="304"/>
        <end position="323"/>
    </location>
</feature>
<feature type="compositionally biased region" description="Basic residues" evidence="1">
    <location>
        <begin position="262"/>
        <end position="273"/>
    </location>
</feature>
<name>A0A4S8L3I0_DENBC</name>
<evidence type="ECO:0000256" key="1">
    <source>
        <dbReference type="SAM" id="MobiDB-lite"/>
    </source>
</evidence>
<protein>
    <submittedName>
        <fullName evidence="2">Uncharacterized protein</fullName>
    </submittedName>
</protein>
<organism evidence="2 3">
    <name type="scientific">Dendrothele bispora (strain CBS 962.96)</name>
    <dbReference type="NCBI Taxonomy" id="1314807"/>
    <lineage>
        <taxon>Eukaryota</taxon>
        <taxon>Fungi</taxon>
        <taxon>Dikarya</taxon>
        <taxon>Basidiomycota</taxon>
        <taxon>Agaricomycotina</taxon>
        <taxon>Agaricomycetes</taxon>
        <taxon>Agaricomycetidae</taxon>
        <taxon>Agaricales</taxon>
        <taxon>Agaricales incertae sedis</taxon>
        <taxon>Dendrothele</taxon>
    </lineage>
</organism>
<feature type="compositionally biased region" description="Low complexity" evidence="1">
    <location>
        <begin position="67"/>
        <end position="78"/>
    </location>
</feature>
<dbReference type="OrthoDB" id="3158924at2759"/>